<dbReference type="AlphaFoldDB" id="H0UQA7"/>
<name>H0UQA7_9BACT</name>
<evidence type="ECO:0000313" key="1">
    <source>
        <dbReference type="EMBL" id="EHM10745.1"/>
    </source>
</evidence>
<gene>
    <name evidence="1" type="ORF">TheveDRAFT_1627</name>
</gene>
<keyword evidence="2" id="KW-1185">Reference proteome</keyword>
<dbReference type="STRING" id="926567.TheveDRAFT_1627"/>
<dbReference type="Proteomes" id="UP000005730">
    <property type="component" value="Chromosome"/>
</dbReference>
<accession>H0UQA7</accession>
<evidence type="ECO:0000313" key="2">
    <source>
        <dbReference type="Proteomes" id="UP000005730"/>
    </source>
</evidence>
<dbReference type="OrthoDB" id="9829963at2"/>
<sequence>MSCGMIRVSLLRNRSDGSNPYVRALVRFAQRHFGDLLLLDEADETMGPFVMEAPAALIRPFGAYVCFTDPVFDLEGYSTYFSEHRFHVPPVVRAVIRHLWDNHLLRRSHGVAGSGIGLFLAKRLKEMGVRVTLLSHRDLARMGREEIEELGVINCTSGSFDGCLINLSDNPREVSALTVRYLYRNLFDALNELKRRGVLTDWEEPVNQPVAELA</sequence>
<dbReference type="HOGENOM" id="CLU_1293835_0_0_0"/>
<proteinExistence type="predicted"/>
<organism evidence="1 2">
    <name type="scientific">Thermanaerovibrio velox DSM 12556</name>
    <dbReference type="NCBI Taxonomy" id="926567"/>
    <lineage>
        <taxon>Bacteria</taxon>
        <taxon>Thermotogati</taxon>
        <taxon>Synergistota</taxon>
        <taxon>Synergistia</taxon>
        <taxon>Synergistales</taxon>
        <taxon>Synergistaceae</taxon>
        <taxon>Thermanaerovibrio</taxon>
    </lineage>
</organism>
<dbReference type="RefSeq" id="WP_006584240.1">
    <property type="nucleotide sequence ID" value="NZ_CM001377.1"/>
</dbReference>
<reference evidence="1 2" key="1">
    <citation type="submission" date="2011-10" db="EMBL/GenBank/DDBJ databases">
        <title>The Noncontiguous Finished genome of Thermanaerovibrio velox DSM 12556.</title>
        <authorList>
            <consortium name="US DOE Joint Genome Institute (JGI-PGF)"/>
            <person name="Lucas S."/>
            <person name="Copeland A."/>
            <person name="Lapidus A."/>
            <person name="Glavina del Rio T."/>
            <person name="Dalin E."/>
            <person name="Tice H."/>
            <person name="Bruce D."/>
            <person name="Goodwin L."/>
            <person name="Pitluck S."/>
            <person name="Peters L."/>
            <person name="Mikhailova N."/>
            <person name="Teshima H."/>
            <person name="Kyrpides N."/>
            <person name="Mavromatis K."/>
            <person name="Ivanova N."/>
            <person name="Markowitz V."/>
            <person name="Cheng J.-F."/>
            <person name="Hugenholtz P."/>
            <person name="Woyke T."/>
            <person name="Wu D."/>
            <person name="Spring S."/>
            <person name="Brambilla E.-M."/>
            <person name="Klenk H.-P."/>
            <person name="Eisen J.A."/>
        </authorList>
    </citation>
    <scope>NUCLEOTIDE SEQUENCE [LARGE SCALE GENOMIC DNA]</scope>
    <source>
        <strain evidence="1 2">DSM 12556</strain>
    </source>
</reference>
<protein>
    <submittedName>
        <fullName evidence="1">Uncharacterized protein</fullName>
    </submittedName>
</protein>
<dbReference type="EMBL" id="CM001377">
    <property type="protein sequence ID" value="EHM10745.1"/>
    <property type="molecule type" value="Genomic_DNA"/>
</dbReference>